<accession>A0A0H3YIX7</accession>
<feature type="transmembrane region" description="Helical" evidence="8">
    <location>
        <begin position="484"/>
        <end position="501"/>
    </location>
</feature>
<comment type="similarity">
    <text evidence="2">Belongs to the SLC12A transporter family.</text>
</comment>
<evidence type="ECO:0000256" key="6">
    <source>
        <dbReference type="ARBA" id="ARBA00022989"/>
    </source>
</evidence>
<feature type="domain" description="Amino acid permease/ SLC12A" evidence="9">
    <location>
        <begin position="59"/>
        <end position="542"/>
    </location>
</feature>
<evidence type="ECO:0000256" key="4">
    <source>
        <dbReference type="ARBA" id="ARBA00022448"/>
    </source>
</evidence>
<feature type="transmembrane region" description="Helical" evidence="8">
    <location>
        <begin position="197"/>
        <end position="217"/>
    </location>
</feature>
<dbReference type="GO" id="GO:0015379">
    <property type="term" value="F:potassium:chloride symporter activity"/>
    <property type="evidence" value="ECO:0007669"/>
    <property type="project" value="TreeGrafter"/>
</dbReference>
<feature type="transmembrane region" description="Helical" evidence="8">
    <location>
        <begin position="45"/>
        <end position="64"/>
    </location>
</feature>
<evidence type="ECO:0000259" key="9">
    <source>
        <dbReference type="Pfam" id="PF00324"/>
    </source>
</evidence>
<dbReference type="PANTHER" id="PTHR11827:SF72">
    <property type="entry name" value="GH08340P"/>
    <property type="match status" value="1"/>
</dbReference>
<keyword evidence="4" id="KW-0813">Transport</keyword>
<organism evidence="11">
    <name type="scientific">Schmidtea mediterranea</name>
    <name type="common">Freshwater planarian flatworm</name>
    <dbReference type="NCBI Taxonomy" id="79327"/>
    <lineage>
        <taxon>Eukaryota</taxon>
        <taxon>Metazoa</taxon>
        <taxon>Spiralia</taxon>
        <taxon>Lophotrochozoa</taxon>
        <taxon>Platyhelminthes</taxon>
        <taxon>Rhabditophora</taxon>
        <taxon>Seriata</taxon>
        <taxon>Tricladida</taxon>
        <taxon>Continenticola</taxon>
        <taxon>Geoplanoidea</taxon>
        <taxon>Dugesiidae</taxon>
        <taxon>Schmidtea</taxon>
    </lineage>
</organism>
<feature type="transmembrane region" description="Helical" evidence="8">
    <location>
        <begin position="76"/>
        <end position="101"/>
    </location>
</feature>
<feature type="transmembrane region" description="Helical" evidence="8">
    <location>
        <begin position="424"/>
        <end position="448"/>
    </location>
</feature>
<dbReference type="InterPro" id="IPR018491">
    <property type="entry name" value="SLC12_C"/>
</dbReference>
<dbReference type="GO" id="GO:0006884">
    <property type="term" value="P:cell volume homeostasis"/>
    <property type="evidence" value="ECO:0007669"/>
    <property type="project" value="TreeGrafter"/>
</dbReference>
<feature type="transmembrane region" description="Helical" evidence="8">
    <location>
        <begin position="398"/>
        <end position="418"/>
    </location>
</feature>
<keyword evidence="6 8" id="KW-1133">Transmembrane helix</keyword>
<dbReference type="GO" id="GO:0055064">
    <property type="term" value="P:chloride ion homeostasis"/>
    <property type="evidence" value="ECO:0007669"/>
    <property type="project" value="TreeGrafter"/>
</dbReference>
<dbReference type="InterPro" id="IPR004842">
    <property type="entry name" value="SLC12A_fam"/>
</dbReference>
<dbReference type="AlphaFoldDB" id="A0A0H3YIX7"/>
<evidence type="ECO:0000256" key="7">
    <source>
        <dbReference type="ARBA" id="ARBA00023136"/>
    </source>
</evidence>
<name>A0A0H3YIX7_SCHMD</name>
<feature type="transmembrane region" description="Helical" evidence="8">
    <location>
        <begin position="349"/>
        <end position="377"/>
    </location>
</feature>
<dbReference type="PANTHER" id="PTHR11827">
    <property type="entry name" value="SOLUTE CARRIER FAMILY 12, CATION COTRANSPORTERS"/>
    <property type="match status" value="1"/>
</dbReference>
<evidence type="ECO:0000256" key="3">
    <source>
        <dbReference type="ARBA" id="ARBA00019359"/>
    </source>
</evidence>
<dbReference type="OrthoDB" id="2020542at2759"/>
<proteinExistence type="evidence at transcript level"/>
<feature type="domain" description="SLC12A transporter C-terminal" evidence="10">
    <location>
        <begin position="553"/>
        <end position="642"/>
    </location>
</feature>
<dbReference type="Pfam" id="PF03522">
    <property type="entry name" value="SLC12"/>
    <property type="match status" value="1"/>
</dbReference>
<evidence type="ECO:0000256" key="1">
    <source>
        <dbReference type="ARBA" id="ARBA00004141"/>
    </source>
</evidence>
<keyword evidence="5 8" id="KW-0812">Transmembrane</keyword>
<evidence type="ECO:0000256" key="8">
    <source>
        <dbReference type="SAM" id="Phobius"/>
    </source>
</evidence>
<comment type="subcellular location">
    <subcellularLocation>
        <location evidence="1">Membrane</location>
        <topology evidence="1">Multi-pass membrane protein</topology>
    </subcellularLocation>
</comment>
<feature type="transmembrane region" description="Helical" evidence="8">
    <location>
        <begin position="308"/>
        <end position="329"/>
    </location>
</feature>
<protein>
    <recommendedName>
        <fullName evidence="3">Solute carrier family 12 member 9</fullName>
    </recommendedName>
</protein>
<sequence length="1004" mass="112948">MSYQNMETFPQLHDESEQNKRHYYDLTISETLTASVDQSKRTLKTFTGVFCPVALAQFSSLLFLRLGCVLGQTGLVIALVQLVMAYVILVLTVLSICAISTNGAVEGGGVYFMISRTLGPEVGGSIGILFFLANVFSSALYMSGLVEGLMDDFGPEGRIVAGIIPEGRWWTYLFATCVCLFCLAVCLVGGSMFAKTNLFIFLAVFVCFTSVLVTFLFQSSHLVKIPMTNKVIYPHHNMSQQFGQFTGLNGTTFRKNILYDGYRIDFSTGNQMDFLSVFAIMFSGVTGIMNGANMSGELKQPAISIPKGTLAAALFTFICYTLSFLLSAATCERFLLLNNYLYMQAINFWRPFVLIGIIATCLSAGLGNLIGASRILYALAKDDIFGFLLKPAKLATKGGNPIASVVISFVLVQLVLFIGQLNLIAPVVSVFFLLAYASVNFACALLDLASASNFRPTFKYFSWHTSLLGVVCCLGMCFLVNYQYSIGIFILFVILIVALNFRRLDFAWGNIGQALLFHQVRKYLLLIDTRKEHVKYWRPQVLLLLSNPRSQASLVQFVNILKKGGLFVIGHVIKADFEKIEQDPAYEMQKKFIIMKDFLDIKAFIDVTIAPTIRDGCRQLSRLCGLGGLMINTVCIGFRDDSEPQDILQKINCQMNNLKSNWPFKPRHIPAFAELSSDFTGEQSTSKRLCHNISVDNSINSTSSHICVDENTRLVTKDRMKFLNRILRPSVDPKFIDELPPIRSTRQELFGEINELSANRETREDNYISNDQISEVEYVGIIADCMKMQKNICLCRHFENMDLIGLKASNSSECQYIDVWPINFFQPGSGSYLDNTCMFMLQLSCILNMSSQWSSKCKIRVYICLDYYTIGTNRKNVQELWNELLIQWRIQAEIKTVGWDDITMNLETNLGRKIMSNNAMSDEIKTISLFDCTLPDTYVKEVNNLIKLHTSLNTAVCFFYLPIIPNITKSQFWRKYINQLTLLTNDLPPSVFVRGLHEVITSAL</sequence>
<evidence type="ECO:0000256" key="2">
    <source>
        <dbReference type="ARBA" id="ARBA00010593"/>
    </source>
</evidence>
<dbReference type="EMBL" id="KT163526">
    <property type="protein sequence ID" value="AKN21476.1"/>
    <property type="molecule type" value="mRNA"/>
</dbReference>
<evidence type="ECO:0000313" key="11">
    <source>
        <dbReference type="EMBL" id="AKN21476.1"/>
    </source>
</evidence>
<dbReference type="GO" id="GO:0016020">
    <property type="term" value="C:membrane"/>
    <property type="evidence" value="ECO:0007669"/>
    <property type="project" value="UniProtKB-SubCell"/>
</dbReference>
<evidence type="ECO:0000256" key="5">
    <source>
        <dbReference type="ARBA" id="ARBA00022692"/>
    </source>
</evidence>
<keyword evidence="7 8" id="KW-0472">Membrane</keyword>
<dbReference type="FunFam" id="1.20.1740.10:FF:000013">
    <property type="entry name" value="Solute carrier family 12 member"/>
    <property type="match status" value="1"/>
</dbReference>
<dbReference type="Pfam" id="PF00324">
    <property type="entry name" value="AA_permease"/>
    <property type="match status" value="1"/>
</dbReference>
<reference evidence="11" key="1">
    <citation type="journal article" date="2015" name="Elife">
        <title>Stem cells and fluid flow drive cyst formation in an invertebrate excretory organ.</title>
        <authorList>
            <person name="Thi-Kim Vu H."/>
            <person name="Rink J.C."/>
            <person name="McKinney S.A."/>
            <person name="McClain M."/>
            <person name="Lakshmanaperumal N."/>
            <person name="Alexander R."/>
            <person name="Sanchez Alvarado A."/>
        </authorList>
    </citation>
    <scope>NUCLEOTIDE SEQUENCE</scope>
</reference>
<gene>
    <name evidence="11" type="primary">slc12a-2</name>
</gene>
<dbReference type="Gene3D" id="1.20.1740.10">
    <property type="entry name" value="Amino acid/polyamine transporter I"/>
    <property type="match status" value="1"/>
</dbReference>
<dbReference type="GO" id="GO:0055075">
    <property type="term" value="P:potassium ion homeostasis"/>
    <property type="evidence" value="ECO:0007669"/>
    <property type="project" value="TreeGrafter"/>
</dbReference>
<dbReference type="InterPro" id="IPR004841">
    <property type="entry name" value="AA-permease/SLC12A_dom"/>
</dbReference>
<evidence type="ECO:0000259" key="10">
    <source>
        <dbReference type="Pfam" id="PF03522"/>
    </source>
</evidence>
<feature type="transmembrane region" description="Helical" evidence="8">
    <location>
        <begin position="274"/>
        <end position="296"/>
    </location>
</feature>
<feature type="transmembrane region" description="Helical" evidence="8">
    <location>
        <begin position="122"/>
        <end position="142"/>
    </location>
</feature>
<feature type="transmembrane region" description="Helical" evidence="8">
    <location>
        <begin position="169"/>
        <end position="190"/>
    </location>
</feature>